<dbReference type="RefSeq" id="WP_265267989.1">
    <property type="nucleotide sequence ID" value="NZ_JANFAV010000002.1"/>
</dbReference>
<protein>
    <submittedName>
        <fullName evidence="3">YceI family protein</fullName>
    </submittedName>
</protein>
<accession>A0AA41Z6T0</accession>
<dbReference type="PANTHER" id="PTHR34406:SF1">
    <property type="entry name" value="PROTEIN YCEI"/>
    <property type="match status" value="1"/>
</dbReference>
<dbReference type="InterPro" id="IPR007372">
    <property type="entry name" value="Lipid/polyisoprenoid-bd_YceI"/>
</dbReference>
<organism evidence="3 4">
    <name type="scientific">Sphingomonas lycopersici</name>
    <dbReference type="NCBI Taxonomy" id="2951807"/>
    <lineage>
        <taxon>Bacteria</taxon>
        <taxon>Pseudomonadati</taxon>
        <taxon>Pseudomonadota</taxon>
        <taxon>Alphaproteobacteria</taxon>
        <taxon>Sphingomonadales</taxon>
        <taxon>Sphingomonadaceae</taxon>
        <taxon>Sphingomonas</taxon>
    </lineage>
</organism>
<feature type="domain" description="Lipid/polyisoprenoid-binding YceI-like" evidence="2">
    <location>
        <begin position="38"/>
        <end position="202"/>
    </location>
</feature>
<dbReference type="EMBL" id="JANFAV010000002">
    <property type="protein sequence ID" value="MCW6533978.1"/>
    <property type="molecule type" value="Genomic_DNA"/>
</dbReference>
<feature type="signal peptide" evidence="1">
    <location>
        <begin position="1"/>
        <end position="24"/>
    </location>
</feature>
<feature type="chain" id="PRO_5041411240" evidence="1">
    <location>
        <begin position="25"/>
        <end position="206"/>
    </location>
</feature>
<dbReference type="Proteomes" id="UP001165565">
    <property type="component" value="Unassembled WGS sequence"/>
</dbReference>
<dbReference type="Pfam" id="PF04264">
    <property type="entry name" value="YceI"/>
    <property type="match status" value="1"/>
</dbReference>
<name>A0AA41Z6T0_9SPHN</name>
<sequence>MTFRPLKAAVLAAAFVVTPALVLAQSATTRPAAVQAGTYGVEPYHTRVLFAVSHLGFSTWYGEFTGASGSLTLDPAKLGESHVDIAVPAASISTSNAKLDDELKGDKWFDVAKYDTIRFRSTRITRTGANSADIAGDLTLHGVTRPVVLKARFNAAGVNPLDKAYTVGFEVSGDIKRSDFGVTTYVPMVGDDVHLIISAAFEKKAA</sequence>
<keyword evidence="1" id="KW-0732">Signal</keyword>
<proteinExistence type="predicted"/>
<dbReference type="SMART" id="SM00867">
    <property type="entry name" value="YceI"/>
    <property type="match status" value="1"/>
</dbReference>
<comment type="caution">
    <text evidence="3">The sequence shown here is derived from an EMBL/GenBank/DDBJ whole genome shotgun (WGS) entry which is preliminary data.</text>
</comment>
<evidence type="ECO:0000313" key="4">
    <source>
        <dbReference type="Proteomes" id="UP001165565"/>
    </source>
</evidence>
<dbReference type="InterPro" id="IPR036761">
    <property type="entry name" value="TTHA0802/YceI-like_sf"/>
</dbReference>
<keyword evidence="4" id="KW-1185">Reference proteome</keyword>
<dbReference type="SUPFAM" id="SSF101874">
    <property type="entry name" value="YceI-like"/>
    <property type="match status" value="1"/>
</dbReference>
<dbReference type="Gene3D" id="2.40.128.110">
    <property type="entry name" value="Lipid/polyisoprenoid-binding, YceI-like"/>
    <property type="match status" value="1"/>
</dbReference>
<reference evidence="3" key="1">
    <citation type="submission" date="2022-06" db="EMBL/GenBank/DDBJ databases">
        <title>Sphingomonas sp. nov. isolated from rhizosphere soil of tomato.</title>
        <authorList>
            <person name="Dong H."/>
            <person name="Gao R."/>
        </authorList>
    </citation>
    <scope>NUCLEOTIDE SEQUENCE</scope>
    <source>
        <strain evidence="3">MMSM24</strain>
    </source>
</reference>
<evidence type="ECO:0000256" key="1">
    <source>
        <dbReference type="SAM" id="SignalP"/>
    </source>
</evidence>
<evidence type="ECO:0000259" key="2">
    <source>
        <dbReference type="SMART" id="SM00867"/>
    </source>
</evidence>
<dbReference type="PANTHER" id="PTHR34406">
    <property type="entry name" value="PROTEIN YCEI"/>
    <property type="match status" value="1"/>
</dbReference>
<dbReference type="AlphaFoldDB" id="A0AA41Z6T0"/>
<evidence type="ECO:0000313" key="3">
    <source>
        <dbReference type="EMBL" id="MCW6533978.1"/>
    </source>
</evidence>
<gene>
    <name evidence="3" type="ORF">NEE01_04195</name>
</gene>